<dbReference type="Proteomes" id="UP000029385">
    <property type="component" value="Unassembled WGS sequence"/>
</dbReference>
<sequence>MHQILRAALLACAVWTSSAAAQEEAADAAKLRQFVQSLHFQTGEIALPSAAAHLQVAPGFRYLGHDDTRRVLEELWGNPPDDEVLGLLVPDNAPLDSDHSWAVLVTYSDEGYVSDEDAQEIDYTKMLAELKQDTSDGNEERKKNGYETVELIGWAQPPRYDASGKRLYWAKELHFDGVAQNTLNYDIRVLGRKGFLSLNAIAGMSELAPVKAGMDQVLPMAQFDSGARYADFQPGSDKLAAYGLAALVGGGIAAKSGLFAKLGLLLLGLKKFLVVGLVAIGAFVKKLFGGGRDKNNTVR</sequence>
<evidence type="ECO:0000313" key="4">
    <source>
        <dbReference type="Proteomes" id="UP000029385"/>
    </source>
</evidence>
<dbReference type="STRING" id="1121015.GCA_000420545_02126"/>
<keyword evidence="4" id="KW-1185">Reference proteome</keyword>
<evidence type="ECO:0008006" key="5">
    <source>
        <dbReference type="Google" id="ProtNLM"/>
    </source>
</evidence>
<evidence type="ECO:0000256" key="2">
    <source>
        <dbReference type="SAM" id="SignalP"/>
    </source>
</evidence>
<gene>
    <name evidence="3" type="ORF">N789_08375</name>
</gene>
<keyword evidence="1" id="KW-0812">Transmembrane</keyword>
<dbReference type="AlphaFoldDB" id="A0A091BI04"/>
<name>A0A091BI04_9GAMM</name>
<evidence type="ECO:0000313" key="3">
    <source>
        <dbReference type="EMBL" id="KFN43955.1"/>
    </source>
</evidence>
<protein>
    <recommendedName>
        <fullName evidence="5">Membrane-anchored protein</fullName>
    </recommendedName>
</protein>
<dbReference type="Pfam" id="PF09935">
    <property type="entry name" value="DUF2167"/>
    <property type="match status" value="1"/>
</dbReference>
<dbReference type="OrthoDB" id="196355at2"/>
<dbReference type="RefSeq" id="WP_022969740.1">
    <property type="nucleotide sequence ID" value="NZ_ATVD01000003.1"/>
</dbReference>
<dbReference type="EMBL" id="AVCI01000004">
    <property type="protein sequence ID" value="KFN43955.1"/>
    <property type="molecule type" value="Genomic_DNA"/>
</dbReference>
<keyword evidence="2" id="KW-0732">Signal</keyword>
<feature type="signal peptide" evidence="2">
    <location>
        <begin position="1"/>
        <end position="21"/>
    </location>
</feature>
<feature type="transmembrane region" description="Helical" evidence="1">
    <location>
        <begin position="262"/>
        <end position="284"/>
    </location>
</feature>
<reference evidence="3 4" key="1">
    <citation type="submission" date="2013-09" db="EMBL/GenBank/DDBJ databases">
        <title>Genome sequencing of Arenimonas oryziterrae.</title>
        <authorList>
            <person name="Chen F."/>
            <person name="Wang G."/>
        </authorList>
    </citation>
    <scope>NUCLEOTIDE SEQUENCE [LARGE SCALE GENOMIC DNA]</scope>
    <source>
        <strain evidence="3 4">YC6267</strain>
    </source>
</reference>
<dbReference type="PATRIC" id="fig|1121015.4.peg.1169"/>
<proteinExistence type="predicted"/>
<accession>A0A091BI04</accession>
<keyword evidence="1" id="KW-1133">Transmembrane helix</keyword>
<keyword evidence="1" id="KW-0472">Membrane</keyword>
<organism evidence="3 4">
    <name type="scientific">Arenimonas oryziterrae DSM 21050 = YC6267</name>
    <dbReference type="NCBI Taxonomy" id="1121015"/>
    <lineage>
        <taxon>Bacteria</taxon>
        <taxon>Pseudomonadati</taxon>
        <taxon>Pseudomonadota</taxon>
        <taxon>Gammaproteobacteria</taxon>
        <taxon>Lysobacterales</taxon>
        <taxon>Lysobacteraceae</taxon>
        <taxon>Arenimonas</taxon>
    </lineage>
</organism>
<comment type="caution">
    <text evidence="3">The sequence shown here is derived from an EMBL/GenBank/DDBJ whole genome shotgun (WGS) entry which is preliminary data.</text>
</comment>
<evidence type="ECO:0000256" key="1">
    <source>
        <dbReference type="SAM" id="Phobius"/>
    </source>
</evidence>
<dbReference type="InterPro" id="IPR018682">
    <property type="entry name" value="DUF2167_membr"/>
</dbReference>
<feature type="chain" id="PRO_5001869752" description="Membrane-anchored protein" evidence="2">
    <location>
        <begin position="22"/>
        <end position="299"/>
    </location>
</feature>
<dbReference type="eggNOG" id="COG4714">
    <property type="taxonomic scope" value="Bacteria"/>
</dbReference>